<dbReference type="AlphaFoldDB" id="A0A1E3PM69"/>
<dbReference type="EMBL" id="KV454409">
    <property type="protein sequence ID" value="ODQ66032.1"/>
    <property type="molecule type" value="Genomic_DNA"/>
</dbReference>
<protein>
    <submittedName>
        <fullName evidence="2">Pkr1-domain-containing protein</fullName>
    </submittedName>
</protein>
<sequence>MSFIMELWQSVLTPGHTPILVKATHASFILLLVTLVCLLVATRSWHVFFLIIIAGCLWVSITWFINEIDTIKQEQQNKQS</sequence>
<accession>A0A1E3PM69</accession>
<keyword evidence="1" id="KW-0472">Membrane</keyword>
<dbReference type="PANTHER" id="PTHR28251">
    <property type="entry name" value="V-TYPE ATPASE ASSEMBLY FACTOR PKR1"/>
    <property type="match status" value="1"/>
</dbReference>
<dbReference type="OrthoDB" id="9626941at2759"/>
<name>A0A1E3PM69_9ASCO</name>
<feature type="transmembrane region" description="Helical" evidence="1">
    <location>
        <begin position="47"/>
        <end position="65"/>
    </location>
</feature>
<dbReference type="GO" id="GO:0070072">
    <property type="term" value="P:vacuolar proton-transporting V-type ATPase complex assembly"/>
    <property type="evidence" value="ECO:0007669"/>
    <property type="project" value="InterPro"/>
</dbReference>
<proteinExistence type="predicted"/>
<dbReference type="Pfam" id="PF08636">
    <property type="entry name" value="Pkr1"/>
    <property type="match status" value="1"/>
</dbReference>
<keyword evidence="1" id="KW-0812">Transmembrane</keyword>
<dbReference type="PANTHER" id="PTHR28251:SF1">
    <property type="entry name" value="V-TYPE ATPASE ASSEMBLY FACTOR PKR1"/>
    <property type="match status" value="1"/>
</dbReference>
<feature type="transmembrane region" description="Helical" evidence="1">
    <location>
        <begin position="20"/>
        <end position="40"/>
    </location>
</feature>
<dbReference type="GO" id="GO:0005789">
    <property type="term" value="C:endoplasmic reticulum membrane"/>
    <property type="evidence" value="ECO:0007669"/>
    <property type="project" value="TreeGrafter"/>
</dbReference>
<evidence type="ECO:0000313" key="3">
    <source>
        <dbReference type="Proteomes" id="UP000095009"/>
    </source>
</evidence>
<feature type="non-terminal residue" evidence="2">
    <location>
        <position position="80"/>
    </location>
</feature>
<dbReference type="Proteomes" id="UP000095009">
    <property type="component" value="Unassembled WGS sequence"/>
</dbReference>
<gene>
    <name evidence="2" type="ORF">NADFUDRAFT_9739</name>
</gene>
<evidence type="ECO:0000256" key="1">
    <source>
        <dbReference type="SAM" id="Phobius"/>
    </source>
</evidence>
<organism evidence="2 3">
    <name type="scientific">Nadsonia fulvescens var. elongata DSM 6958</name>
    <dbReference type="NCBI Taxonomy" id="857566"/>
    <lineage>
        <taxon>Eukaryota</taxon>
        <taxon>Fungi</taxon>
        <taxon>Dikarya</taxon>
        <taxon>Ascomycota</taxon>
        <taxon>Saccharomycotina</taxon>
        <taxon>Dipodascomycetes</taxon>
        <taxon>Dipodascales</taxon>
        <taxon>Dipodascales incertae sedis</taxon>
        <taxon>Nadsonia</taxon>
    </lineage>
</organism>
<keyword evidence="1" id="KW-1133">Transmembrane helix</keyword>
<evidence type="ECO:0000313" key="2">
    <source>
        <dbReference type="EMBL" id="ODQ66032.1"/>
    </source>
</evidence>
<dbReference type="InterPro" id="IPR013945">
    <property type="entry name" value="Pkr1"/>
</dbReference>
<keyword evidence="3" id="KW-1185">Reference proteome</keyword>
<reference evidence="2 3" key="1">
    <citation type="journal article" date="2016" name="Proc. Natl. Acad. Sci. U.S.A.">
        <title>Comparative genomics of biotechnologically important yeasts.</title>
        <authorList>
            <person name="Riley R."/>
            <person name="Haridas S."/>
            <person name="Wolfe K.H."/>
            <person name="Lopes M.R."/>
            <person name="Hittinger C.T."/>
            <person name="Goeker M."/>
            <person name="Salamov A.A."/>
            <person name="Wisecaver J.H."/>
            <person name="Long T.M."/>
            <person name="Calvey C.H."/>
            <person name="Aerts A.L."/>
            <person name="Barry K.W."/>
            <person name="Choi C."/>
            <person name="Clum A."/>
            <person name="Coughlan A.Y."/>
            <person name="Deshpande S."/>
            <person name="Douglass A.P."/>
            <person name="Hanson S.J."/>
            <person name="Klenk H.-P."/>
            <person name="LaButti K.M."/>
            <person name="Lapidus A."/>
            <person name="Lindquist E.A."/>
            <person name="Lipzen A.M."/>
            <person name="Meier-Kolthoff J.P."/>
            <person name="Ohm R.A."/>
            <person name="Otillar R.P."/>
            <person name="Pangilinan J.L."/>
            <person name="Peng Y."/>
            <person name="Rokas A."/>
            <person name="Rosa C.A."/>
            <person name="Scheuner C."/>
            <person name="Sibirny A.A."/>
            <person name="Slot J.C."/>
            <person name="Stielow J.B."/>
            <person name="Sun H."/>
            <person name="Kurtzman C.P."/>
            <person name="Blackwell M."/>
            <person name="Grigoriev I.V."/>
            <person name="Jeffries T.W."/>
        </authorList>
    </citation>
    <scope>NUCLEOTIDE SEQUENCE [LARGE SCALE GENOMIC DNA]</scope>
    <source>
        <strain evidence="2 3">DSM 6958</strain>
    </source>
</reference>